<protein>
    <submittedName>
        <fullName evidence="2">DUF1992 domain-containing protein</fullName>
    </submittedName>
</protein>
<proteinExistence type="predicted"/>
<dbReference type="RefSeq" id="WP_066195236.1">
    <property type="nucleotide sequence ID" value="NZ_JARMMB010000040.1"/>
</dbReference>
<dbReference type="PANTHER" id="PTHR39158:SF1">
    <property type="entry name" value="DNAJ HOMOLOG SUBFAMILY C MEMBER 28"/>
    <property type="match status" value="1"/>
</dbReference>
<dbReference type="Proteomes" id="UP000233343">
    <property type="component" value="Unassembled WGS sequence"/>
</dbReference>
<feature type="domain" description="DnaJ homologue subfamily C member 28 conserved" evidence="1">
    <location>
        <begin position="7"/>
        <end position="73"/>
    </location>
</feature>
<accession>A0A2N0ZK82</accession>
<dbReference type="EMBL" id="PISD01000010">
    <property type="protein sequence ID" value="PKG29921.1"/>
    <property type="molecule type" value="Genomic_DNA"/>
</dbReference>
<comment type="caution">
    <text evidence="2">The sequence shown here is derived from an EMBL/GenBank/DDBJ whole genome shotgun (WGS) entry which is preliminary data.</text>
</comment>
<evidence type="ECO:0000313" key="2">
    <source>
        <dbReference type="EMBL" id="PKG29921.1"/>
    </source>
</evidence>
<dbReference type="Pfam" id="PF09350">
    <property type="entry name" value="DJC28_CD"/>
    <property type="match status" value="1"/>
</dbReference>
<evidence type="ECO:0000259" key="1">
    <source>
        <dbReference type="Pfam" id="PF09350"/>
    </source>
</evidence>
<gene>
    <name evidence="2" type="ORF">CWS20_05990</name>
</gene>
<dbReference type="PANTHER" id="PTHR39158">
    <property type="entry name" value="OS08G0560600 PROTEIN"/>
    <property type="match status" value="1"/>
</dbReference>
<organism evidence="2 3">
    <name type="scientific">Cytobacillus horneckiae</name>
    <dbReference type="NCBI Taxonomy" id="549687"/>
    <lineage>
        <taxon>Bacteria</taxon>
        <taxon>Bacillati</taxon>
        <taxon>Bacillota</taxon>
        <taxon>Bacilli</taxon>
        <taxon>Bacillales</taxon>
        <taxon>Bacillaceae</taxon>
        <taxon>Cytobacillus</taxon>
    </lineage>
</organism>
<sequence>MDLFSILAEERIKQAQREKQFDHLPGAGKPLPKDELASVPENVRMAYRIMKNAGYTSEESEIKLEMITIKDLIKACETEEAKKQLNQELNEKILKYNRLLSKRKINTNSSVFKNYEEKINNKLL</sequence>
<name>A0A2N0ZK82_9BACI</name>
<dbReference type="InterPro" id="IPR018961">
    <property type="entry name" value="DnaJ_homolog_subfam-C_membr-28"/>
</dbReference>
<dbReference type="AlphaFoldDB" id="A0A2N0ZK82"/>
<keyword evidence="3" id="KW-1185">Reference proteome</keyword>
<dbReference type="InterPro" id="IPR052573">
    <property type="entry name" value="DnaJ_C_subfamily_28"/>
</dbReference>
<evidence type="ECO:0000313" key="3">
    <source>
        <dbReference type="Proteomes" id="UP000233343"/>
    </source>
</evidence>
<reference evidence="2 3" key="1">
    <citation type="journal article" date="2010" name="Int. J. Syst. Evol. Microbiol.">
        <title>Bacillus horneckiae sp. nov., isolated from a spacecraft-assembly clean room.</title>
        <authorList>
            <person name="Vaishampayan P."/>
            <person name="Probst A."/>
            <person name="Krishnamurthi S."/>
            <person name="Ghosh S."/>
            <person name="Osman S."/>
            <person name="McDowall A."/>
            <person name="Ruckmani A."/>
            <person name="Mayilraj S."/>
            <person name="Venkateswaran K."/>
        </authorList>
    </citation>
    <scope>NUCLEOTIDE SEQUENCE [LARGE SCALE GENOMIC DNA]</scope>
    <source>
        <strain evidence="3">1PO1SC</strain>
    </source>
</reference>